<dbReference type="EMBL" id="FMUR01000028">
    <property type="protein sequence ID" value="SCY56723.1"/>
    <property type="molecule type" value="Genomic_DNA"/>
</dbReference>
<evidence type="ECO:0000313" key="2">
    <source>
        <dbReference type="EMBL" id="SCY56723.1"/>
    </source>
</evidence>
<name>A0A1G5GYQ0_9FIRM</name>
<feature type="transmembrane region" description="Helical" evidence="1">
    <location>
        <begin position="176"/>
        <end position="193"/>
    </location>
</feature>
<keyword evidence="1" id="KW-0472">Membrane</keyword>
<keyword evidence="1" id="KW-0812">Transmembrane</keyword>
<protein>
    <submittedName>
        <fullName evidence="2">ABC-2 family transporter protein</fullName>
    </submittedName>
</protein>
<organism evidence="2 3">
    <name type="scientific">Butyrivibrio hungatei</name>
    <dbReference type="NCBI Taxonomy" id="185008"/>
    <lineage>
        <taxon>Bacteria</taxon>
        <taxon>Bacillati</taxon>
        <taxon>Bacillota</taxon>
        <taxon>Clostridia</taxon>
        <taxon>Lachnospirales</taxon>
        <taxon>Lachnospiraceae</taxon>
        <taxon>Butyrivibrio</taxon>
    </lineage>
</organism>
<keyword evidence="1" id="KW-1133">Transmembrane helix</keyword>
<dbReference type="RefSeq" id="WP_074463472.1">
    <property type="nucleotide sequence ID" value="NZ_FMUR01000028.1"/>
</dbReference>
<evidence type="ECO:0000313" key="3">
    <source>
        <dbReference type="Proteomes" id="UP000183047"/>
    </source>
</evidence>
<reference evidence="3" key="1">
    <citation type="submission" date="2016-10" db="EMBL/GenBank/DDBJ databases">
        <authorList>
            <person name="Varghese N."/>
            <person name="Submissions S."/>
        </authorList>
    </citation>
    <scope>NUCLEOTIDE SEQUENCE [LARGE SCALE GENOMIC DNA]</scope>
    <source>
        <strain evidence="3">XBD2006</strain>
    </source>
</reference>
<feature type="transmembrane region" description="Helical" evidence="1">
    <location>
        <begin position="145"/>
        <end position="164"/>
    </location>
</feature>
<accession>A0A1G5GYQ0</accession>
<dbReference type="Pfam" id="PF12730">
    <property type="entry name" value="ABC2_membrane_4"/>
    <property type="match status" value="1"/>
</dbReference>
<sequence>MSLFNLIKIEFKKNKAMSYFGSYIVMTIILVFLTWTSIFGVNQDHETSGFAIIKMMSGLIADFYIIFSALVIMKVLNDEYVQRTILLMFTYGIPRKKIIFAKFSLIVMIAVVGQLLTQICCFAFLIGVDRHSGLINGGLTQENTIQWICCVAINTLAIIGYLFIPVTVCIKKKTTSSIVVSAMIGLLIYQMIISQIDNFIVMTIYYLAFAMVTAAFYFVVGGRYIENLEL</sequence>
<keyword evidence="3" id="KW-1185">Reference proteome</keyword>
<feature type="transmembrane region" description="Helical" evidence="1">
    <location>
        <begin position="199"/>
        <end position="220"/>
    </location>
</feature>
<feature type="transmembrane region" description="Helical" evidence="1">
    <location>
        <begin position="20"/>
        <end position="39"/>
    </location>
</feature>
<feature type="transmembrane region" description="Helical" evidence="1">
    <location>
        <begin position="51"/>
        <end position="77"/>
    </location>
</feature>
<gene>
    <name evidence="2" type="ORF">SAMN02910451_03119</name>
</gene>
<evidence type="ECO:0000256" key="1">
    <source>
        <dbReference type="SAM" id="Phobius"/>
    </source>
</evidence>
<dbReference type="AlphaFoldDB" id="A0A1G5GYQ0"/>
<dbReference type="Proteomes" id="UP000183047">
    <property type="component" value="Unassembled WGS sequence"/>
</dbReference>
<proteinExistence type="predicted"/>
<feature type="transmembrane region" description="Helical" evidence="1">
    <location>
        <begin position="98"/>
        <end position="125"/>
    </location>
</feature>
<dbReference type="OrthoDB" id="9784784at2"/>